<evidence type="ECO:0000313" key="2">
    <source>
        <dbReference type="Proteomes" id="UP000805193"/>
    </source>
</evidence>
<protein>
    <submittedName>
        <fullName evidence="1">Uncharacterized protein</fullName>
    </submittedName>
</protein>
<keyword evidence="2" id="KW-1185">Reference proteome</keyword>
<gene>
    <name evidence="1" type="ORF">HPB47_015165</name>
</gene>
<sequence>MSVVFRAQERYDLTSIPTSTLQRNLYTALNINQAQCTREELPTFRTSKVTNTISAIVRDRQQAQTLLKMRSLKASDKAVTVIAHEIPPEDTCRGVAHGVGPNETASELHEALQWTQEILYARPLGSRGLALVTFQGKRPPRTILYHGFITKVTLYKPTTVVCRRCQGLGHKEMVCTRKPRCTECGCIMQDGHVCQRKYCVNCRSLTHLATNNKCPARIRADKMLQQKTRKGRPSSKRAATTTEQRTEVKPPHVTIDEFPPLETRSSSLKINSPDRRSRSRSAAAGSTRKECVAKCVT</sequence>
<comment type="caution">
    <text evidence="1">The sequence shown here is derived from an EMBL/GenBank/DDBJ whole genome shotgun (WGS) entry which is preliminary data.</text>
</comment>
<accession>A0AC60QUB4</accession>
<proteinExistence type="predicted"/>
<reference evidence="1 2" key="1">
    <citation type="journal article" date="2020" name="Cell">
        <title>Large-Scale Comparative Analyses of Tick Genomes Elucidate Their Genetic Diversity and Vector Capacities.</title>
        <authorList>
            <consortium name="Tick Genome and Microbiome Consortium (TIGMIC)"/>
            <person name="Jia N."/>
            <person name="Wang J."/>
            <person name="Shi W."/>
            <person name="Du L."/>
            <person name="Sun Y."/>
            <person name="Zhan W."/>
            <person name="Jiang J.F."/>
            <person name="Wang Q."/>
            <person name="Zhang B."/>
            <person name="Ji P."/>
            <person name="Bell-Sakyi L."/>
            <person name="Cui X.M."/>
            <person name="Yuan T.T."/>
            <person name="Jiang B.G."/>
            <person name="Yang W.F."/>
            <person name="Lam T.T."/>
            <person name="Chang Q.C."/>
            <person name="Ding S.J."/>
            <person name="Wang X.J."/>
            <person name="Zhu J.G."/>
            <person name="Ruan X.D."/>
            <person name="Zhao L."/>
            <person name="Wei J.T."/>
            <person name="Ye R.Z."/>
            <person name="Que T.C."/>
            <person name="Du C.H."/>
            <person name="Zhou Y.H."/>
            <person name="Cheng J.X."/>
            <person name="Dai P.F."/>
            <person name="Guo W.B."/>
            <person name="Han X.H."/>
            <person name="Huang E.J."/>
            <person name="Li L.F."/>
            <person name="Wei W."/>
            <person name="Gao Y.C."/>
            <person name="Liu J.Z."/>
            <person name="Shao H.Z."/>
            <person name="Wang X."/>
            <person name="Wang C.C."/>
            <person name="Yang T.C."/>
            <person name="Huo Q.B."/>
            <person name="Li W."/>
            <person name="Chen H.Y."/>
            <person name="Chen S.E."/>
            <person name="Zhou L.G."/>
            <person name="Ni X.B."/>
            <person name="Tian J.H."/>
            <person name="Sheng Y."/>
            <person name="Liu T."/>
            <person name="Pan Y.S."/>
            <person name="Xia L.Y."/>
            <person name="Li J."/>
            <person name="Zhao F."/>
            <person name="Cao W.C."/>
        </authorList>
    </citation>
    <scope>NUCLEOTIDE SEQUENCE [LARGE SCALE GENOMIC DNA]</scope>
    <source>
        <strain evidence="1">Iper-2018</strain>
    </source>
</reference>
<dbReference type="Proteomes" id="UP000805193">
    <property type="component" value="Unassembled WGS sequence"/>
</dbReference>
<dbReference type="EMBL" id="JABSTQ010003717">
    <property type="protein sequence ID" value="KAG0443217.1"/>
    <property type="molecule type" value="Genomic_DNA"/>
</dbReference>
<name>A0AC60QUB4_IXOPE</name>
<organism evidence="1 2">
    <name type="scientific">Ixodes persulcatus</name>
    <name type="common">Taiga tick</name>
    <dbReference type="NCBI Taxonomy" id="34615"/>
    <lineage>
        <taxon>Eukaryota</taxon>
        <taxon>Metazoa</taxon>
        <taxon>Ecdysozoa</taxon>
        <taxon>Arthropoda</taxon>
        <taxon>Chelicerata</taxon>
        <taxon>Arachnida</taxon>
        <taxon>Acari</taxon>
        <taxon>Parasitiformes</taxon>
        <taxon>Ixodida</taxon>
        <taxon>Ixodoidea</taxon>
        <taxon>Ixodidae</taxon>
        <taxon>Ixodinae</taxon>
        <taxon>Ixodes</taxon>
    </lineage>
</organism>
<evidence type="ECO:0000313" key="1">
    <source>
        <dbReference type="EMBL" id="KAG0443217.1"/>
    </source>
</evidence>